<dbReference type="PANTHER" id="PTHR21235">
    <property type="entry name" value="IMIDAZOLE GLYCEROL PHOSPHATE SYNTHASE SUBUNIT HISF/H IGP SYNTHASE SUBUNIT HISF/H"/>
    <property type="match status" value="1"/>
</dbReference>
<dbReference type="Proteomes" id="UP000545386">
    <property type="component" value="Unassembled WGS sequence"/>
</dbReference>
<name>A0A842HT49_9BURK</name>
<evidence type="ECO:0000256" key="7">
    <source>
        <dbReference type="ARBA" id="ARBA00023239"/>
    </source>
</evidence>
<evidence type="ECO:0000256" key="10">
    <source>
        <dbReference type="ARBA" id="ARBA00047838"/>
    </source>
</evidence>
<organism evidence="12 13">
    <name type="scientific">Pusillimonas minor</name>
    <dbReference type="NCBI Taxonomy" id="2697024"/>
    <lineage>
        <taxon>Bacteria</taxon>
        <taxon>Pseudomonadati</taxon>
        <taxon>Pseudomonadota</taxon>
        <taxon>Betaproteobacteria</taxon>
        <taxon>Burkholderiales</taxon>
        <taxon>Alcaligenaceae</taxon>
        <taxon>Pusillimonas</taxon>
    </lineage>
</organism>
<evidence type="ECO:0000313" key="12">
    <source>
        <dbReference type="EMBL" id="MBC2770590.1"/>
    </source>
</evidence>
<dbReference type="UniPathway" id="UPA00031">
    <property type="reaction ID" value="UER00010"/>
</dbReference>
<comment type="similarity">
    <text evidence="2 11">Belongs to the HisA/HisF family.</text>
</comment>
<dbReference type="CDD" id="cd04731">
    <property type="entry name" value="HisF"/>
    <property type="match status" value="1"/>
</dbReference>
<gene>
    <name evidence="12" type="primary">hisF</name>
    <name evidence="12" type="ORF">GTU67_11805</name>
</gene>
<keyword evidence="6 11" id="KW-0368">Histidine biosynthesis</keyword>
<dbReference type="Pfam" id="PF00977">
    <property type="entry name" value="His_biosynth"/>
    <property type="match status" value="1"/>
</dbReference>
<comment type="caution">
    <text evidence="12">The sequence shown here is derived from an EMBL/GenBank/DDBJ whole genome shotgun (WGS) entry which is preliminary data.</text>
</comment>
<proteinExistence type="inferred from homology"/>
<evidence type="ECO:0000256" key="6">
    <source>
        <dbReference type="ARBA" id="ARBA00023102"/>
    </source>
</evidence>
<reference evidence="12 13" key="1">
    <citation type="submission" date="2020-08" db="EMBL/GenBank/DDBJ databases">
        <title>Paraeoetvoesia sp. YC-7-48 draft genome sequence.</title>
        <authorList>
            <person name="Yao L."/>
        </authorList>
    </citation>
    <scope>NUCLEOTIDE SEQUENCE [LARGE SCALE GENOMIC DNA]</scope>
    <source>
        <strain evidence="13">YC-7-48</strain>
    </source>
</reference>
<dbReference type="RefSeq" id="WP_185780271.1">
    <property type="nucleotide sequence ID" value="NZ_JACJUU010000010.1"/>
</dbReference>
<dbReference type="EC" id="4.3.2.10" evidence="4"/>
<dbReference type="InterPro" id="IPR011060">
    <property type="entry name" value="RibuloseP-bd_barrel"/>
</dbReference>
<evidence type="ECO:0000256" key="11">
    <source>
        <dbReference type="RuleBase" id="RU003657"/>
    </source>
</evidence>
<evidence type="ECO:0000256" key="8">
    <source>
        <dbReference type="ARBA" id="ARBA00025475"/>
    </source>
</evidence>
<comment type="function">
    <text evidence="8">IGPS catalyzes the conversion of PRFAR and glutamine to IGP, AICAR and glutamate. The HisF subunit catalyzes the cyclization activity that produces IGP and AICAR from PRFAR using the ammonia provided by the HisH subunit.</text>
</comment>
<evidence type="ECO:0000256" key="4">
    <source>
        <dbReference type="ARBA" id="ARBA00012809"/>
    </source>
</evidence>
<sequence>MLKRRIIPVQLLVNGRLVKTRQFADWRDVGDPVKSSAVYNSQYADELIFLNIARDRASVQPLAELMQKVSQECFMPLAVGGGIHTLQDAAYLIQNGADKVVINSAAYRDREAISRIADRFGTQAVVVGIDAKREGAGYAAVSASASRHEPVPLDEHIRACEAAGAGEFLIQSVDQDGTMEGFDLPLLRLACAVAKVPVIGCGGSGHYNHLKEAFLETEVSALACGSLFNFSDSNPLRAKAFLSNYGLQFKVV</sequence>
<dbReference type="EMBL" id="JACJUU010000010">
    <property type="protein sequence ID" value="MBC2770590.1"/>
    <property type="molecule type" value="Genomic_DNA"/>
</dbReference>
<dbReference type="SUPFAM" id="SSF51366">
    <property type="entry name" value="Ribulose-phoshate binding barrel"/>
    <property type="match status" value="1"/>
</dbReference>
<evidence type="ECO:0000256" key="1">
    <source>
        <dbReference type="ARBA" id="ARBA00005091"/>
    </source>
</evidence>
<evidence type="ECO:0000313" key="13">
    <source>
        <dbReference type="Proteomes" id="UP000545386"/>
    </source>
</evidence>
<dbReference type="InterPro" id="IPR050064">
    <property type="entry name" value="IGPS_HisA/HisF"/>
</dbReference>
<protein>
    <recommendedName>
        <fullName evidence="4">imidazole glycerol-phosphate synthase</fullName>
        <ecNumber evidence="4">4.3.2.10</ecNumber>
    </recommendedName>
    <alternativeName>
        <fullName evidence="9">IGP synthase cyclase subunit</fullName>
    </alternativeName>
</protein>
<dbReference type="Gene3D" id="3.20.20.70">
    <property type="entry name" value="Aldolase class I"/>
    <property type="match status" value="1"/>
</dbReference>
<dbReference type="InterPro" id="IPR006062">
    <property type="entry name" value="His_biosynth"/>
</dbReference>
<comment type="catalytic activity">
    <reaction evidence="10">
        <text>5-[(5-phospho-1-deoxy-D-ribulos-1-ylimino)methylamino]-1-(5-phospho-beta-D-ribosyl)imidazole-4-carboxamide + L-glutamine = D-erythro-1-(imidazol-4-yl)glycerol 3-phosphate + 5-amino-1-(5-phospho-beta-D-ribosyl)imidazole-4-carboxamide + L-glutamate + H(+)</text>
        <dbReference type="Rhea" id="RHEA:24793"/>
        <dbReference type="ChEBI" id="CHEBI:15378"/>
        <dbReference type="ChEBI" id="CHEBI:29985"/>
        <dbReference type="ChEBI" id="CHEBI:58278"/>
        <dbReference type="ChEBI" id="CHEBI:58359"/>
        <dbReference type="ChEBI" id="CHEBI:58475"/>
        <dbReference type="ChEBI" id="CHEBI:58525"/>
        <dbReference type="EC" id="4.3.2.10"/>
    </reaction>
</comment>
<dbReference type="GO" id="GO:0000107">
    <property type="term" value="F:imidazoleglycerol-phosphate synthase activity"/>
    <property type="evidence" value="ECO:0007669"/>
    <property type="project" value="InterPro"/>
</dbReference>
<evidence type="ECO:0000256" key="2">
    <source>
        <dbReference type="ARBA" id="ARBA00009667"/>
    </source>
</evidence>
<evidence type="ECO:0000256" key="9">
    <source>
        <dbReference type="ARBA" id="ARBA00030264"/>
    </source>
</evidence>
<dbReference type="GO" id="GO:0016829">
    <property type="term" value="F:lyase activity"/>
    <property type="evidence" value="ECO:0007669"/>
    <property type="project" value="UniProtKB-KW"/>
</dbReference>
<dbReference type="InterPro" id="IPR004651">
    <property type="entry name" value="HisF"/>
</dbReference>
<keyword evidence="13" id="KW-1185">Reference proteome</keyword>
<dbReference type="AlphaFoldDB" id="A0A842HT49"/>
<evidence type="ECO:0000256" key="3">
    <source>
        <dbReference type="ARBA" id="ARBA00011152"/>
    </source>
</evidence>
<evidence type="ECO:0000256" key="5">
    <source>
        <dbReference type="ARBA" id="ARBA00022605"/>
    </source>
</evidence>
<keyword evidence="7 12" id="KW-0456">Lyase</keyword>
<dbReference type="InterPro" id="IPR013785">
    <property type="entry name" value="Aldolase_TIM"/>
</dbReference>
<accession>A0A842HT49</accession>
<comment type="pathway">
    <text evidence="1">Amino-acid biosynthesis; L-histidine biosynthesis; L-histidine from 5-phospho-alpha-D-ribose 1-diphosphate: step 5/9.</text>
</comment>
<dbReference type="PANTHER" id="PTHR21235:SF2">
    <property type="entry name" value="IMIDAZOLE GLYCEROL PHOSPHATE SYNTHASE HISHF"/>
    <property type="match status" value="1"/>
</dbReference>
<comment type="subunit">
    <text evidence="3">Heterodimer of HisH and HisF.</text>
</comment>
<dbReference type="GO" id="GO:0000105">
    <property type="term" value="P:L-histidine biosynthetic process"/>
    <property type="evidence" value="ECO:0007669"/>
    <property type="project" value="UniProtKB-UniPathway"/>
</dbReference>
<keyword evidence="5 11" id="KW-0028">Amino-acid biosynthesis</keyword>